<dbReference type="AlphaFoldDB" id="A0A0G1FEI3"/>
<name>A0A0G1FEI3_9BACT</name>
<evidence type="ECO:0000313" key="1">
    <source>
        <dbReference type="EMBL" id="KKS85258.1"/>
    </source>
</evidence>
<evidence type="ECO:0000313" key="2">
    <source>
        <dbReference type="Proteomes" id="UP000034050"/>
    </source>
</evidence>
<sequence length="150" mass="16459">MSLFSIIFGQGRGPESRAVSTPEVIDIPSGIIIEGSADSSGWDQVTPYHTRAIIPPDTTKLTIGLNQLSLIARIDPNRGIEGVEIVSAQDLKRGSAVTLPEHLLIAVPRPNQIITEDGRLFCQTVGDPKYFNNTEKLNIVRIFFQTHLQP</sequence>
<comment type="caution">
    <text evidence="1">The sequence shown here is derived from an EMBL/GenBank/DDBJ whole genome shotgun (WGS) entry which is preliminary data.</text>
</comment>
<organism evidence="1 2">
    <name type="scientific">Candidatus Gottesmanbacteria bacterium GW2011_GWB1_43_11</name>
    <dbReference type="NCBI Taxonomy" id="1618446"/>
    <lineage>
        <taxon>Bacteria</taxon>
        <taxon>Candidatus Gottesmaniibacteriota</taxon>
    </lineage>
</organism>
<protein>
    <submittedName>
        <fullName evidence="1">Uncharacterized protein</fullName>
    </submittedName>
</protein>
<gene>
    <name evidence="1" type="ORF">UV61_C0019G0022</name>
</gene>
<dbReference type="STRING" id="1618446.UV61_C0019G0022"/>
<reference evidence="1 2" key="1">
    <citation type="journal article" date="2015" name="Nature">
        <title>rRNA introns, odd ribosomes, and small enigmatic genomes across a large radiation of phyla.</title>
        <authorList>
            <person name="Brown C.T."/>
            <person name="Hug L.A."/>
            <person name="Thomas B.C."/>
            <person name="Sharon I."/>
            <person name="Castelle C.J."/>
            <person name="Singh A."/>
            <person name="Wilkins M.J."/>
            <person name="Williams K.H."/>
            <person name="Banfield J.F."/>
        </authorList>
    </citation>
    <scope>NUCLEOTIDE SEQUENCE [LARGE SCALE GENOMIC DNA]</scope>
</reference>
<dbReference type="EMBL" id="LCFD01000019">
    <property type="protein sequence ID" value="KKS85258.1"/>
    <property type="molecule type" value="Genomic_DNA"/>
</dbReference>
<proteinExistence type="predicted"/>
<dbReference type="Proteomes" id="UP000034050">
    <property type="component" value="Unassembled WGS sequence"/>
</dbReference>
<accession>A0A0G1FEI3</accession>